<gene>
    <name evidence="3" type="ORF">BS47DRAFT_1383132</name>
</gene>
<dbReference type="Proteomes" id="UP000886523">
    <property type="component" value="Unassembled WGS sequence"/>
</dbReference>
<dbReference type="Pfam" id="PF20152">
    <property type="entry name" value="DUF6534"/>
    <property type="match status" value="1"/>
</dbReference>
<organism evidence="3 4">
    <name type="scientific">Hydnum rufescens UP504</name>
    <dbReference type="NCBI Taxonomy" id="1448309"/>
    <lineage>
        <taxon>Eukaryota</taxon>
        <taxon>Fungi</taxon>
        <taxon>Dikarya</taxon>
        <taxon>Basidiomycota</taxon>
        <taxon>Agaricomycotina</taxon>
        <taxon>Agaricomycetes</taxon>
        <taxon>Cantharellales</taxon>
        <taxon>Hydnaceae</taxon>
        <taxon>Hydnum</taxon>
    </lineage>
</organism>
<dbReference type="InterPro" id="IPR045339">
    <property type="entry name" value="DUF6534"/>
</dbReference>
<proteinExistence type="predicted"/>
<accession>A0A9P6AWF9</accession>
<feature type="transmembrane region" description="Helical" evidence="1">
    <location>
        <begin position="120"/>
        <end position="143"/>
    </location>
</feature>
<name>A0A9P6AWF9_9AGAM</name>
<dbReference type="PANTHER" id="PTHR40465">
    <property type="entry name" value="CHROMOSOME 1, WHOLE GENOME SHOTGUN SEQUENCE"/>
    <property type="match status" value="1"/>
</dbReference>
<feature type="transmembrane region" description="Helical" evidence="1">
    <location>
        <begin position="155"/>
        <end position="180"/>
    </location>
</feature>
<feature type="transmembrane region" description="Helical" evidence="1">
    <location>
        <begin position="200"/>
        <end position="221"/>
    </location>
</feature>
<keyword evidence="4" id="KW-1185">Reference proteome</keyword>
<feature type="domain" description="DUF6534" evidence="2">
    <location>
        <begin position="167"/>
        <end position="253"/>
    </location>
</feature>
<dbReference type="OrthoDB" id="2535105at2759"/>
<feature type="transmembrane region" description="Helical" evidence="1">
    <location>
        <begin position="49"/>
        <end position="72"/>
    </location>
</feature>
<comment type="caution">
    <text evidence="3">The sequence shown here is derived from an EMBL/GenBank/DDBJ whole genome shotgun (WGS) entry which is preliminary data.</text>
</comment>
<feature type="transmembrane region" description="Helical" evidence="1">
    <location>
        <begin position="92"/>
        <end position="108"/>
    </location>
</feature>
<evidence type="ECO:0000259" key="2">
    <source>
        <dbReference type="Pfam" id="PF20152"/>
    </source>
</evidence>
<feature type="transmembrane region" description="Helical" evidence="1">
    <location>
        <begin position="12"/>
        <end position="37"/>
    </location>
</feature>
<dbReference type="EMBL" id="MU128991">
    <property type="protein sequence ID" value="KAF9512071.1"/>
    <property type="molecule type" value="Genomic_DNA"/>
</dbReference>
<evidence type="ECO:0000256" key="1">
    <source>
        <dbReference type="SAM" id="Phobius"/>
    </source>
</evidence>
<evidence type="ECO:0000313" key="3">
    <source>
        <dbReference type="EMBL" id="KAF9512071.1"/>
    </source>
</evidence>
<keyword evidence="1" id="KW-1133">Transmembrane helix</keyword>
<protein>
    <recommendedName>
        <fullName evidence="2">DUF6534 domain-containing protein</fullName>
    </recommendedName>
</protein>
<keyword evidence="1" id="KW-0812">Transmembrane</keyword>
<keyword evidence="1" id="KW-0472">Membrane</keyword>
<sequence>MEIMNVTLVNVFGGSFIGNLLTALCFGVLTIQTYGYYYAFPNDRRAVKLVVGFLWTLEAFQLACGTQSLYWIVTNYDHPLALGRPTWEFTTFQISTVCTSVTVQTFFARRVHSLSANPYLGVLVYVLVLVQFGFGAATCVKAVTLLEFEAIVKEWRWFAAVWLIIQTIADIVITTCMCLLLRHRRTGFQKTDSVINRMVLYTISTGLATSVLSCVILAIFAKYGFNFGVFAIGMPLGGFYSVTMLANLNMRKRHQARLDTPSLLELISSSIKKRLAWNRGDRGSEEWSPGAREVVRNDVNINPMPRQISDTKLDSFGKIQRENLGIYWHIRPIDLPWFLT</sequence>
<reference evidence="3" key="1">
    <citation type="journal article" date="2020" name="Nat. Commun.">
        <title>Large-scale genome sequencing of mycorrhizal fungi provides insights into the early evolution of symbiotic traits.</title>
        <authorList>
            <person name="Miyauchi S."/>
            <person name="Kiss E."/>
            <person name="Kuo A."/>
            <person name="Drula E."/>
            <person name="Kohler A."/>
            <person name="Sanchez-Garcia M."/>
            <person name="Morin E."/>
            <person name="Andreopoulos B."/>
            <person name="Barry K.W."/>
            <person name="Bonito G."/>
            <person name="Buee M."/>
            <person name="Carver A."/>
            <person name="Chen C."/>
            <person name="Cichocki N."/>
            <person name="Clum A."/>
            <person name="Culley D."/>
            <person name="Crous P.W."/>
            <person name="Fauchery L."/>
            <person name="Girlanda M."/>
            <person name="Hayes R.D."/>
            <person name="Keri Z."/>
            <person name="LaButti K."/>
            <person name="Lipzen A."/>
            <person name="Lombard V."/>
            <person name="Magnuson J."/>
            <person name="Maillard F."/>
            <person name="Murat C."/>
            <person name="Nolan M."/>
            <person name="Ohm R.A."/>
            <person name="Pangilinan J."/>
            <person name="Pereira M.F."/>
            <person name="Perotto S."/>
            <person name="Peter M."/>
            <person name="Pfister S."/>
            <person name="Riley R."/>
            <person name="Sitrit Y."/>
            <person name="Stielow J.B."/>
            <person name="Szollosi G."/>
            <person name="Zifcakova L."/>
            <person name="Stursova M."/>
            <person name="Spatafora J.W."/>
            <person name="Tedersoo L."/>
            <person name="Vaario L.M."/>
            <person name="Yamada A."/>
            <person name="Yan M."/>
            <person name="Wang P."/>
            <person name="Xu J."/>
            <person name="Bruns T."/>
            <person name="Baldrian P."/>
            <person name="Vilgalys R."/>
            <person name="Dunand C."/>
            <person name="Henrissat B."/>
            <person name="Grigoriev I.V."/>
            <person name="Hibbett D."/>
            <person name="Nagy L.G."/>
            <person name="Martin F.M."/>
        </authorList>
    </citation>
    <scope>NUCLEOTIDE SEQUENCE</scope>
    <source>
        <strain evidence="3">UP504</strain>
    </source>
</reference>
<evidence type="ECO:0000313" key="4">
    <source>
        <dbReference type="Proteomes" id="UP000886523"/>
    </source>
</evidence>
<dbReference type="PANTHER" id="PTHR40465:SF1">
    <property type="entry name" value="DUF6534 DOMAIN-CONTAINING PROTEIN"/>
    <property type="match status" value="1"/>
</dbReference>
<feature type="transmembrane region" description="Helical" evidence="1">
    <location>
        <begin position="227"/>
        <end position="248"/>
    </location>
</feature>
<dbReference type="AlphaFoldDB" id="A0A9P6AWF9"/>